<dbReference type="PROSITE" id="PS51420">
    <property type="entry name" value="RHO"/>
    <property type="match status" value="1"/>
</dbReference>
<sequence length="202" mass="22779">MPEQSNDYRIIVFGAGSVGKSSLVLRFVKGKFSDSYVPTIEDTYQQVISCNRNVCTLQITDCSGSHQFPAMQQLNIIKGHAFMLVYSITSRQSLDVLVPIYQQIQELKGADGTRVPIMIVGNKCDEENNREVKKELASKVVSESMKDSGHMETSAKLNLNVQQAFQELLSLDKSRVMSLKLDLKKSRSQIRREKLKNKCVIM</sequence>
<organism evidence="11">
    <name type="scientific">Aceria tosichella</name>
    <name type="common">wheat curl mite</name>
    <dbReference type="NCBI Taxonomy" id="561515"/>
    <lineage>
        <taxon>Eukaryota</taxon>
        <taxon>Metazoa</taxon>
        <taxon>Ecdysozoa</taxon>
        <taxon>Arthropoda</taxon>
        <taxon>Chelicerata</taxon>
        <taxon>Arachnida</taxon>
        <taxon>Acari</taxon>
        <taxon>Acariformes</taxon>
        <taxon>Trombidiformes</taxon>
        <taxon>Prostigmata</taxon>
        <taxon>Eupodina</taxon>
        <taxon>Eriophyoidea</taxon>
        <taxon>Eriophyidae</taxon>
        <taxon>Eriophyinae</taxon>
        <taxon>Aceriini</taxon>
        <taxon>Aceria</taxon>
    </lineage>
</organism>
<keyword evidence="5" id="KW-0342">GTP-binding</keyword>
<evidence type="ECO:0000256" key="1">
    <source>
        <dbReference type="ARBA" id="ARBA00004342"/>
    </source>
</evidence>
<evidence type="ECO:0000313" key="11">
    <source>
        <dbReference type="EMBL" id="MDE46010.1"/>
    </source>
</evidence>
<dbReference type="EMBL" id="GGYP01001239">
    <property type="protein sequence ID" value="MDE46010.1"/>
    <property type="molecule type" value="Transcribed_RNA"/>
</dbReference>
<evidence type="ECO:0000256" key="7">
    <source>
        <dbReference type="ARBA" id="ARBA00023288"/>
    </source>
</evidence>
<dbReference type="GO" id="GO:0003924">
    <property type="term" value="F:GTPase activity"/>
    <property type="evidence" value="ECO:0007669"/>
    <property type="project" value="InterPro"/>
</dbReference>
<dbReference type="InterPro" id="IPR005225">
    <property type="entry name" value="Small_GTP-bd"/>
</dbReference>
<dbReference type="PROSITE" id="PS51419">
    <property type="entry name" value="RAB"/>
    <property type="match status" value="1"/>
</dbReference>
<keyword evidence="4" id="KW-0547">Nucleotide-binding</keyword>
<dbReference type="PRINTS" id="PR00449">
    <property type="entry name" value="RASTRNSFRMNG"/>
</dbReference>
<dbReference type="SUPFAM" id="SSF52540">
    <property type="entry name" value="P-loop containing nucleoside triphosphate hydrolases"/>
    <property type="match status" value="1"/>
</dbReference>
<comment type="subcellular location">
    <subcellularLocation>
        <location evidence="1">Cell membrane</location>
        <topology evidence="1">Lipid-anchor</topology>
        <orientation evidence="1">Cytoplasmic side</orientation>
    </subcellularLocation>
</comment>
<dbReference type="SMART" id="SM00174">
    <property type="entry name" value="RHO"/>
    <property type="match status" value="1"/>
</dbReference>
<evidence type="ECO:0000256" key="5">
    <source>
        <dbReference type="ARBA" id="ARBA00023134"/>
    </source>
</evidence>
<dbReference type="Pfam" id="PF00071">
    <property type="entry name" value="Ras"/>
    <property type="match status" value="1"/>
</dbReference>
<protein>
    <submittedName>
        <fullName evidence="11">GTP-binding protein Di-Ras2</fullName>
    </submittedName>
</protein>
<dbReference type="GO" id="GO:0007165">
    <property type="term" value="P:signal transduction"/>
    <property type="evidence" value="ECO:0007669"/>
    <property type="project" value="TreeGrafter"/>
</dbReference>
<gene>
    <name evidence="11" type="primary">Diras2</name>
    <name evidence="11" type="ORF">g.13789</name>
</gene>
<keyword evidence="3" id="KW-0488">Methylation</keyword>
<comment type="similarity">
    <text evidence="10">Belongs to the small GTPase superfamily. Di-Ras family.</text>
</comment>
<keyword evidence="7" id="KW-0449">Lipoprotein</keyword>
<comment type="similarity">
    <text evidence="9">Belongs to the small GTPase superfamily. RasD family.</text>
</comment>
<evidence type="ECO:0000256" key="8">
    <source>
        <dbReference type="ARBA" id="ARBA00023289"/>
    </source>
</evidence>
<dbReference type="SMART" id="SM00173">
    <property type="entry name" value="RAS"/>
    <property type="match status" value="1"/>
</dbReference>
<dbReference type="GO" id="GO:0031681">
    <property type="term" value="F:G-protein beta-subunit binding"/>
    <property type="evidence" value="ECO:0007669"/>
    <property type="project" value="TreeGrafter"/>
</dbReference>
<dbReference type="InterPro" id="IPR001806">
    <property type="entry name" value="Small_GTPase"/>
</dbReference>
<dbReference type="SMART" id="SM00175">
    <property type="entry name" value="RAB"/>
    <property type="match status" value="1"/>
</dbReference>
<name>A0A6G1S7U8_9ACAR</name>
<accession>A0A6G1S7U8</accession>
<dbReference type="GO" id="GO:0005525">
    <property type="term" value="F:GTP binding"/>
    <property type="evidence" value="ECO:0007669"/>
    <property type="project" value="UniProtKB-KW"/>
</dbReference>
<evidence type="ECO:0000256" key="9">
    <source>
        <dbReference type="ARBA" id="ARBA00038061"/>
    </source>
</evidence>
<proteinExistence type="inferred from homology"/>
<evidence type="ECO:0000256" key="6">
    <source>
        <dbReference type="ARBA" id="ARBA00023136"/>
    </source>
</evidence>
<dbReference type="PROSITE" id="PS51421">
    <property type="entry name" value="RAS"/>
    <property type="match status" value="1"/>
</dbReference>
<keyword evidence="6" id="KW-0472">Membrane</keyword>
<keyword evidence="2" id="KW-1003">Cell membrane</keyword>
<keyword evidence="8" id="KW-0636">Prenylation</keyword>
<dbReference type="AlphaFoldDB" id="A0A6G1S7U8"/>
<evidence type="ECO:0000256" key="4">
    <source>
        <dbReference type="ARBA" id="ARBA00022741"/>
    </source>
</evidence>
<dbReference type="PANTHER" id="PTHR46149:SF3">
    <property type="entry name" value="MIP08469P"/>
    <property type="match status" value="1"/>
</dbReference>
<dbReference type="InterPro" id="IPR027417">
    <property type="entry name" value="P-loop_NTPase"/>
</dbReference>
<evidence type="ECO:0000256" key="2">
    <source>
        <dbReference type="ARBA" id="ARBA00022475"/>
    </source>
</evidence>
<dbReference type="PANTHER" id="PTHR46149">
    <property type="entry name" value="MIP08469P"/>
    <property type="match status" value="1"/>
</dbReference>
<evidence type="ECO:0000256" key="3">
    <source>
        <dbReference type="ARBA" id="ARBA00022481"/>
    </source>
</evidence>
<dbReference type="FunFam" id="3.40.50.300:FF:000303">
    <property type="entry name" value="GTP-binding protein Di-Ras2"/>
    <property type="match status" value="1"/>
</dbReference>
<dbReference type="InterPro" id="IPR052236">
    <property type="entry name" value="Small_GTPase_RasD"/>
</dbReference>
<dbReference type="Gene3D" id="3.40.50.300">
    <property type="entry name" value="P-loop containing nucleotide triphosphate hydrolases"/>
    <property type="match status" value="1"/>
</dbReference>
<dbReference type="NCBIfam" id="TIGR00231">
    <property type="entry name" value="small_GTP"/>
    <property type="match status" value="1"/>
</dbReference>
<evidence type="ECO:0000256" key="10">
    <source>
        <dbReference type="ARBA" id="ARBA00061515"/>
    </source>
</evidence>
<reference evidence="11" key="1">
    <citation type="submission" date="2018-10" db="EMBL/GenBank/DDBJ databases">
        <title>Transcriptome assembly of Aceria tosichella (Wheat curl mite) Type 2.</title>
        <authorList>
            <person name="Scully E.D."/>
            <person name="Geib S.M."/>
            <person name="Palmer N.A."/>
            <person name="Gupta A.K."/>
            <person name="Sarath G."/>
            <person name="Tatineni S."/>
        </authorList>
    </citation>
    <scope>NUCLEOTIDE SEQUENCE</scope>
    <source>
        <strain evidence="11">LincolnNE</strain>
    </source>
</reference>
<dbReference type="GO" id="GO:0005886">
    <property type="term" value="C:plasma membrane"/>
    <property type="evidence" value="ECO:0007669"/>
    <property type="project" value="UniProtKB-SubCell"/>
</dbReference>